<sequence>MATGGNDPFLGSNTRNLLQHVLSPKIVSDGRNGYVVKLDLINVDNIYASGSIFGSGGTIGGGGTTGPTGPAGGPRGATGPIGPTGVTGYPGLTGPTGQGITGNTGPIGPTGVTGFRGATGPGLTGSTGPTGTTGAKGDTGVGVPTGGTSGQVLTKNSATNYDTIWATPSAGGGSSSFVATLKFGIGVYGFNATSGNVGISGLATLGTFVNGTSDDTIFTINLADKYNITKAGGVLPIILYTAYYYDSPSNTYINQQRQMGAPTTAGNSVLITVLNGVLKFSNMNQTTFPYTANDSSNYALYLYLQVLN</sequence>
<name>A0A6C0DRR3_9ZZZZ</name>
<protein>
    <submittedName>
        <fullName evidence="2">Uncharacterized protein</fullName>
    </submittedName>
</protein>
<feature type="region of interest" description="Disordered" evidence="1">
    <location>
        <begin position="59"/>
        <end position="82"/>
    </location>
</feature>
<feature type="compositionally biased region" description="Gly residues" evidence="1">
    <location>
        <begin position="137"/>
        <end position="148"/>
    </location>
</feature>
<feature type="region of interest" description="Disordered" evidence="1">
    <location>
        <begin position="120"/>
        <end position="148"/>
    </location>
</feature>
<organism evidence="2">
    <name type="scientific">viral metagenome</name>
    <dbReference type="NCBI Taxonomy" id="1070528"/>
    <lineage>
        <taxon>unclassified sequences</taxon>
        <taxon>metagenomes</taxon>
        <taxon>organismal metagenomes</taxon>
    </lineage>
</organism>
<dbReference type="AlphaFoldDB" id="A0A6C0DRR3"/>
<dbReference type="EMBL" id="MN739658">
    <property type="protein sequence ID" value="QHT18679.1"/>
    <property type="molecule type" value="Genomic_DNA"/>
</dbReference>
<feature type="compositionally biased region" description="Low complexity" evidence="1">
    <location>
        <begin position="126"/>
        <end position="136"/>
    </location>
</feature>
<feature type="compositionally biased region" description="Gly residues" evidence="1">
    <location>
        <begin position="59"/>
        <end position="76"/>
    </location>
</feature>
<reference evidence="2" key="1">
    <citation type="journal article" date="2020" name="Nature">
        <title>Giant virus diversity and host interactions through global metagenomics.</title>
        <authorList>
            <person name="Schulz F."/>
            <person name="Roux S."/>
            <person name="Paez-Espino D."/>
            <person name="Jungbluth S."/>
            <person name="Walsh D.A."/>
            <person name="Denef V.J."/>
            <person name="McMahon K.D."/>
            <person name="Konstantinidis K.T."/>
            <person name="Eloe-Fadrosh E.A."/>
            <person name="Kyrpides N.C."/>
            <person name="Woyke T."/>
        </authorList>
    </citation>
    <scope>NUCLEOTIDE SEQUENCE</scope>
    <source>
        <strain evidence="2">GVMAG-M-3300023174-47</strain>
    </source>
</reference>
<proteinExistence type="predicted"/>
<evidence type="ECO:0000256" key="1">
    <source>
        <dbReference type="SAM" id="MobiDB-lite"/>
    </source>
</evidence>
<evidence type="ECO:0000313" key="2">
    <source>
        <dbReference type="EMBL" id="QHT18679.1"/>
    </source>
</evidence>
<accession>A0A6C0DRR3</accession>